<sequence length="74" mass="8210">MFEVNTATSAESSFFRLLEPRSTSGSVWSVRLVQSKVRIDGLSQFVGMWSSRELDLSHIVDTAADENALTSVKM</sequence>
<dbReference type="AlphaFoldDB" id="A0A0B1TL90"/>
<keyword evidence="2" id="KW-1185">Reference proteome</keyword>
<proteinExistence type="predicted"/>
<dbReference type="EMBL" id="KN549569">
    <property type="protein sequence ID" value="KHJ96876.1"/>
    <property type="molecule type" value="Genomic_DNA"/>
</dbReference>
<protein>
    <submittedName>
        <fullName evidence="1">Uncharacterized protein</fullName>
    </submittedName>
</protein>
<gene>
    <name evidence="1" type="ORF">OESDEN_03157</name>
</gene>
<dbReference type="Proteomes" id="UP000053660">
    <property type="component" value="Unassembled WGS sequence"/>
</dbReference>
<evidence type="ECO:0000313" key="1">
    <source>
        <dbReference type="EMBL" id="KHJ96876.1"/>
    </source>
</evidence>
<accession>A0A0B1TL90</accession>
<evidence type="ECO:0000313" key="2">
    <source>
        <dbReference type="Proteomes" id="UP000053660"/>
    </source>
</evidence>
<organism evidence="1 2">
    <name type="scientific">Oesophagostomum dentatum</name>
    <name type="common">Nodular worm</name>
    <dbReference type="NCBI Taxonomy" id="61180"/>
    <lineage>
        <taxon>Eukaryota</taxon>
        <taxon>Metazoa</taxon>
        <taxon>Ecdysozoa</taxon>
        <taxon>Nematoda</taxon>
        <taxon>Chromadorea</taxon>
        <taxon>Rhabditida</taxon>
        <taxon>Rhabditina</taxon>
        <taxon>Rhabditomorpha</taxon>
        <taxon>Strongyloidea</taxon>
        <taxon>Strongylidae</taxon>
        <taxon>Oesophagostomum</taxon>
    </lineage>
</organism>
<name>A0A0B1TL90_OESDE</name>
<reference evidence="1 2" key="1">
    <citation type="submission" date="2014-03" db="EMBL/GenBank/DDBJ databases">
        <title>Draft genome of the hookworm Oesophagostomum dentatum.</title>
        <authorList>
            <person name="Mitreva M."/>
        </authorList>
    </citation>
    <scope>NUCLEOTIDE SEQUENCE [LARGE SCALE GENOMIC DNA]</scope>
    <source>
        <strain evidence="1 2">OD-Hann</strain>
    </source>
</reference>